<dbReference type="GO" id="GO:0006355">
    <property type="term" value="P:regulation of DNA-templated transcription"/>
    <property type="evidence" value="ECO:0007669"/>
    <property type="project" value="InterPro"/>
</dbReference>
<evidence type="ECO:0000256" key="2">
    <source>
        <dbReference type="ARBA" id="ARBA00006454"/>
    </source>
</evidence>
<reference evidence="11 12" key="1">
    <citation type="journal article" date="2019" name="G3 (Bethesda)">
        <title>Sequencing of a Wild Apple (Malus baccata) Genome Unravels the Differences Between Cultivated and Wild Apple Species Regarding Disease Resistance and Cold Tolerance.</title>
        <authorList>
            <person name="Chen X."/>
        </authorList>
    </citation>
    <scope>NUCLEOTIDE SEQUENCE [LARGE SCALE GENOMIC DNA]</scope>
    <source>
        <strain evidence="12">cv. Shandingzi</strain>
        <tissue evidence="11">Leaves</tissue>
    </source>
</reference>
<evidence type="ECO:0000256" key="7">
    <source>
        <dbReference type="ARBA" id="ARBA00023242"/>
    </source>
</evidence>
<evidence type="ECO:0000313" key="11">
    <source>
        <dbReference type="EMBL" id="TQE07282.1"/>
    </source>
</evidence>
<dbReference type="Gene3D" id="1.10.10.60">
    <property type="entry name" value="Homeodomain-like"/>
    <property type="match status" value="1"/>
</dbReference>
<comment type="subcellular location">
    <subcellularLocation>
        <location evidence="1 8">Nucleus</location>
    </subcellularLocation>
</comment>
<keyword evidence="3" id="KW-0805">Transcription regulation</keyword>
<accession>A0A540N8A0</accession>
<keyword evidence="5 8" id="KW-0371">Homeobox</keyword>
<dbReference type="SUPFAM" id="SSF46689">
    <property type="entry name" value="Homeodomain-like"/>
    <property type="match status" value="1"/>
</dbReference>
<feature type="domain" description="Homeobox" evidence="10">
    <location>
        <begin position="688"/>
        <end position="751"/>
    </location>
</feature>
<feature type="region of interest" description="Disordered" evidence="9">
    <location>
        <begin position="763"/>
        <end position="794"/>
    </location>
</feature>
<evidence type="ECO:0000256" key="6">
    <source>
        <dbReference type="ARBA" id="ARBA00023163"/>
    </source>
</evidence>
<dbReference type="InterPro" id="IPR009057">
    <property type="entry name" value="Homeodomain-like_sf"/>
</dbReference>
<dbReference type="Pfam" id="PF05920">
    <property type="entry name" value="Homeobox_KN"/>
    <property type="match status" value="1"/>
</dbReference>
<keyword evidence="7 8" id="KW-0539">Nucleus</keyword>
<dbReference type="Proteomes" id="UP000315295">
    <property type="component" value="Unassembled WGS sequence"/>
</dbReference>
<dbReference type="CDD" id="cd00086">
    <property type="entry name" value="homeodomain"/>
    <property type="match status" value="1"/>
</dbReference>
<evidence type="ECO:0000259" key="10">
    <source>
        <dbReference type="PROSITE" id="PS50071"/>
    </source>
</evidence>
<dbReference type="SMART" id="SM00574">
    <property type="entry name" value="POX"/>
    <property type="match status" value="1"/>
</dbReference>
<name>A0A540N8A0_MALBA</name>
<dbReference type="GO" id="GO:0003677">
    <property type="term" value="F:DNA binding"/>
    <property type="evidence" value="ECO:0007669"/>
    <property type="project" value="UniProtKB-UniRule"/>
</dbReference>
<feature type="compositionally biased region" description="Basic and acidic residues" evidence="9">
    <location>
        <begin position="763"/>
        <end position="778"/>
    </location>
</feature>
<evidence type="ECO:0000256" key="5">
    <source>
        <dbReference type="ARBA" id="ARBA00023155"/>
    </source>
</evidence>
<dbReference type="STRING" id="106549.A0A540N8A0"/>
<feature type="compositionally biased region" description="Polar residues" evidence="9">
    <location>
        <begin position="87"/>
        <end position="104"/>
    </location>
</feature>
<feature type="compositionally biased region" description="Polar residues" evidence="9">
    <location>
        <begin position="780"/>
        <end position="794"/>
    </location>
</feature>
<evidence type="ECO:0000256" key="4">
    <source>
        <dbReference type="ARBA" id="ARBA00023125"/>
    </source>
</evidence>
<dbReference type="AlphaFoldDB" id="A0A540N8A0"/>
<evidence type="ECO:0000313" key="12">
    <source>
        <dbReference type="Proteomes" id="UP000315295"/>
    </source>
</evidence>
<evidence type="ECO:0000256" key="3">
    <source>
        <dbReference type="ARBA" id="ARBA00023015"/>
    </source>
</evidence>
<dbReference type="SMART" id="SM00389">
    <property type="entry name" value="HOX"/>
    <property type="match status" value="1"/>
</dbReference>
<protein>
    <recommendedName>
        <fullName evidence="10">Homeobox domain-containing protein</fullName>
    </recommendedName>
</protein>
<keyword evidence="12" id="KW-1185">Reference proteome</keyword>
<comment type="similarity">
    <text evidence="2">Belongs to the TALE/BELL homeobox family.</text>
</comment>
<gene>
    <name evidence="11" type="ORF">C1H46_007104</name>
</gene>
<dbReference type="PROSITE" id="PS50071">
    <property type="entry name" value="HOMEOBOX_2"/>
    <property type="match status" value="1"/>
</dbReference>
<dbReference type="EMBL" id="VIEB01000088">
    <property type="protein sequence ID" value="TQE07282.1"/>
    <property type="molecule type" value="Genomic_DNA"/>
</dbReference>
<dbReference type="InterPro" id="IPR001356">
    <property type="entry name" value="HD"/>
</dbReference>
<dbReference type="InterPro" id="IPR008422">
    <property type="entry name" value="KN_HD"/>
</dbReference>
<comment type="caution">
    <text evidence="11">The sequence shown here is derived from an EMBL/GenBank/DDBJ whole genome shotgun (WGS) entry which is preliminary data.</text>
</comment>
<dbReference type="InterPro" id="IPR050224">
    <property type="entry name" value="TALE_homeobox"/>
</dbReference>
<feature type="DNA-binding region" description="Homeobox" evidence="8">
    <location>
        <begin position="690"/>
        <end position="752"/>
    </location>
</feature>
<sequence>MDKAVCDSTFCCRQSSKLNSKTTVCGKVSASSKLIPDNYSSLIDADAGRHAWEKSRDLGEFEWMEMSGFRQESHVAQQSRRDKLRVHQTSSPSHHLDNLPNNSGKLPLHPGLNPDIVQVRNVRNANLLYDPTMFSSEMLNFSINANVPLSAHRDTMACHDQDLGAAQPASESQNFGNWRSTLNPPQSLDWVNTYTSGYRDVVQSSLANPSADQISIHHVAQEHLGGGTMHFSSPSLNYVNTLQDVVTSASQGRQQDQLEMASTVHQRFIENELVRVPSYGNQSNTLRFSNGSNSWMDRQPIENCHRSSGGGLEFSIAKSVDEEMRTGMSSDSNQQGLSLSLSSNPPSNKLPVAQLIGSQDLHVSTDDHDDHALKDLQNSKMGKSSGGYLCSITKPSVISKACGKSLQDIVGTSNTSIYRNTGPLGPFTGYAAILKSSKFLKPAQQLLDEFCRVSDSKLLKSCEASERKSRDVSTSASASISTEAVNAIETEVVAKRNNSGASFSTFYGSNEINSDGGAASISSESIRPKYQQKKAKLLYMQEEKLTTGSALCLVQLDLACDCGGDGDAYIMAIVSRRYKQYHQQMQMVVASFESVAGLSSATPYISMALNTVAKHFRCLTNSIKDQLKHVRKALGEENMSSAVTAAVTAGCSSKGEKNLAKLKYMGLGFQKHTSSGGGSLVGFSEPQQHVWRPQRGLPERSVAILRAWLFEHFLHPYPTDTDKHMLATQTGLSRNQVSNWFINARVRVWKPMVEEIHMLETRGGSHEAVQDPINKDENSANEGTSSRPNNDHQLSMTMMPDRQLECSGDAEQQNQEMKRSRLECEVPSSMDGGLMGFVPYQRGGFEAGGLGAVSLTLGLRHGVESAQQQQHLQQQEDQLRRQLGGQVVRDYVG</sequence>
<dbReference type="FunFam" id="1.10.10.60:FF:000117">
    <property type="entry name" value="BEL1-like homeodomain protein 9"/>
    <property type="match status" value="1"/>
</dbReference>
<keyword evidence="6" id="KW-0804">Transcription</keyword>
<dbReference type="GO" id="GO:0005634">
    <property type="term" value="C:nucleus"/>
    <property type="evidence" value="ECO:0007669"/>
    <property type="project" value="UniProtKB-SubCell"/>
</dbReference>
<proteinExistence type="inferred from homology"/>
<feature type="compositionally biased region" description="Low complexity" evidence="9">
    <location>
        <begin position="329"/>
        <end position="344"/>
    </location>
</feature>
<feature type="region of interest" description="Disordered" evidence="9">
    <location>
        <begin position="323"/>
        <end position="344"/>
    </location>
</feature>
<keyword evidence="4 8" id="KW-0238">DNA-binding</keyword>
<evidence type="ECO:0000256" key="9">
    <source>
        <dbReference type="SAM" id="MobiDB-lite"/>
    </source>
</evidence>
<feature type="region of interest" description="Disordered" evidence="9">
    <location>
        <begin position="76"/>
        <end position="105"/>
    </location>
</feature>
<evidence type="ECO:0000256" key="1">
    <source>
        <dbReference type="ARBA" id="ARBA00004123"/>
    </source>
</evidence>
<dbReference type="InterPro" id="IPR006563">
    <property type="entry name" value="POX_dom"/>
</dbReference>
<evidence type="ECO:0000256" key="8">
    <source>
        <dbReference type="PROSITE-ProRule" id="PRU00108"/>
    </source>
</evidence>
<dbReference type="Pfam" id="PF07526">
    <property type="entry name" value="POX"/>
    <property type="match status" value="2"/>
</dbReference>
<organism evidence="11 12">
    <name type="scientific">Malus baccata</name>
    <name type="common">Siberian crab apple</name>
    <name type="synonym">Pyrus baccata</name>
    <dbReference type="NCBI Taxonomy" id="106549"/>
    <lineage>
        <taxon>Eukaryota</taxon>
        <taxon>Viridiplantae</taxon>
        <taxon>Streptophyta</taxon>
        <taxon>Embryophyta</taxon>
        <taxon>Tracheophyta</taxon>
        <taxon>Spermatophyta</taxon>
        <taxon>Magnoliopsida</taxon>
        <taxon>eudicotyledons</taxon>
        <taxon>Gunneridae</taxon>
        <taxon>Pentapetalae</taxon>
        <taxon>rosids</taxon>
        <taxon>fabids</taxon>
        <taxon>Rosales</taxon>
        <taxon>Rosaceae</taxon>
        <taxon>Amygdaloideae</taxon>
        <taxon>Maleae</taxon>
        <taxon>Malus</taxon>
    </lineage>
</organism>
<dbReference type="PANTHER" id="PTHR11850">
    <property type="entry name" value="HOMEOBOX PROTEIN TRANSCRIPTION FACTORS"/>
    <property type="match status" value="1"/>
</dbReference>